<keyword evidence="1" id="KW-1133">Transmembrane helix</keyword>
<proteinExistence type="predicted"/>
<feature type="transmembrane region" description="Helical" evidence="1">
    <location>
        <begin position="68"/>
        <end position="87"/>
    </location>
</feature>
<comment type="caution">
    <text evidence="2">The sequence shown here is derived from an EMBL/GenBank/DDBJ whole genome shotgun (WGS) entry which is preliminary data.</text>
</comment>
<reference evidence="2 3" key="1">
    <citation type="submission" date="2021-03" db="EMBL/GenBank/DDBJ databases">
        <title>Sequencing the genomes of 1000 actinobacteria strains.</title>
        <authorList>
            <person name="Klenk H.-P."/>
        </authorList>
    </citation>
    <scope>NUCLEOTIDE SEQUENCE [LARGE SCALE GENOMIC DNA]</scope>
    <source>
        <strain evidence="2 3">DSM 45510</strain>
    </source>
</reference>
<accession>A0ABS4Q4V7</accession>
<organism evidence="2 3">
    <name type="scientific">Amycolatopsis magusensis</name>
    <dbReference type="NCBI Taxonomy" id="882444"/>
    <lineage>
        <taxon>Bacteria</taxon>
        <taxon>Bacillati</taxon>
        <taxon>Actinomycetota</taxon>
        <taxon>Actinomycetes</taxon>
        <taxon>Pseudonocardiales</taxon>
        <taxon>Pseudonocardiaceae</taxon>
        <taxon>Amycolatopsis</taxon>
    </lineage>
</organism>
<feature type="transmembrane region" description="Helical" evidence="1">
    <location>
        <begin position="32"/>
        <end position="56"/>
    </location>
</feature>
<keyword evidence="1" id="KW-0472">Membrane</keyword>
<name>A0ABS4Q4V7_9PSEU</name>
<evidence type="ECO:0000313" key="2">
    <source>
        <dbReference type="EMBL" id="MBP2186712.1"/>
    </source>
</evidence>
<sequence length="96" mass="10583">MVEYQIGRPLSRELRSRHAASLRTERSARIRAWLAGHQAAAMLVAATLAALAGWGLAATRDGANAQDLVFWELILVPAAVLATWYFLARIRRRGSV</sequence>
<dbReference type="RefSeq" id="WP_209669970.1">
    <property type="nucleotide sequence ID" value="NZ_JAGGMS010000001.1"/>
</dbReference>
<protein>
    <submittedName>
        <fullName evidence="2">Uncharacterized protein</fullName>
    </submittedName>
</protein>
<keyword evidence="1" id="KW-0812">Transmembrane</keyword>
<dbReference type="Proteomes" id="UP000741013">
    <property type="component" value="Unassembled WGS sequence"/>
</dbReference>
<evidence type="ECO:0000313" key="3">
    <source>
        <dbReference type="Proteomes" id="UP000741013"/>
    </source>
</evidence>
<gene>
    <name evidence="2" type="ORF">JOM49_008238</name>
</gene>
<dbReference type="EMBL" id="JAGGMS010000001">
    <property type="protein sequence ID" value="MBP2186712.1"/>
    <property type="molecule type" value="Genomic_DNA"/>
</dbReference>
<keyword evidence="3" id="KW-1185">Reference proteome</keyword>
<evidence type="ECO:0000256" key="1">
    <source>
        <dbReference type="SAM" id="Phobius"/>
    </source>
</evidence>